<dbReference type="InterPro" id="IPR019734">
    <property type="entry name" value="TPR_rpt"/>
</dbReference>
<name>A0ABP0Q449_9DINO</name>
<dbReference type="SMART" id="SM00028">
    <property type="entry name" value="TPR"/>
    <property type="match status" value="3"/>
</dbReference>
<dbReference type="PANTHER" id="PTHR46512">
    <property type="entry name" value="PEPTIDYLPROLYL ISOMERASE"/>
    <property type="match status" value="1"/>
</dbReference>
<evidence type="ECO:0000313" key="3">
    <source>
        <dbReference type="EMBL" id="CAK9082668.1"/>
    </source>
</evidence>
<dbReference type="EMBL" id="CAXAMM010038984">
    <property type="protein sequence ID" value="CAK9082668.1"/>
    <property type="molecule type" value="Genomic_DNA"/>
</dbReference>
<dbReference type="Proteomes" id="UP001642464">
    <property type="component" value="Unassembled WGS sequence"/>
</dbReference>
<accession>A0ABP0Q449</accession>
<reference evidence="3 4" key="1">
    <citation type="submission" date="2024-02" db="EMBL/GenBank/DDBJ databases">
        <authorList>
            <person name="Chen Y."/>
            <person name="Shah S."/>
            <person name="Dougan E. K."/>
            <person name="Thang M."/>
            <person name="Chan C."/>
        </authorList>
    </citation>
    <scope>NUCLEOTIDE SEQUENCE [LARGE SCALE GENOMIC DNA]</scope>
</reference>
<proteinExistence type="predicted"/>
<dbReference type="SUPFAM" id="SSF48452">
    <property type="entry name" value="TPR-like"/>
    <property type="match status" value="1"/>
</dbReference>
<dbReference type="Gene3D" id="1.25.40.10">
    <property type="entry name" value="Tetratricopeptide repeat domain"/>
    <property type="match status" value="1"/>
</dbReference>
<dbReference type="SUPFAM" id="SSF47676">
    <property type="entry name" value="Conserved domain common to transcription factors TFIIS, elongin A, CRSP70"/>
    <property type="match status" value="1"/>
</dbReference>
<feature type="region of interest" description="Disordered" evidence="2">
    <location>
        <begin position="465"/>
        <end position="485"/>
    </location>
</feature>
<sequence>MSNSTPSEAQWHESFLEHLALQRKKRLRARALLALALISEPMERQWKEIFVDVAWTAWVQVVGDERRQREMCKAQQMYEKVLNDAHSAMGLTCLTVWSSRAILPFRFSSDTLLALLQKALPSVPPKDLEVVAESVPKELDGQTSFFQLMSWLYPSAKQAIDIEEWQALRRQHCSWAKRCHSLLVLSLIAEPFQHFWREVFLDLAWSAWAGAVAGTRRRRSLCVAQAEFESEADRLSALCGNQVSPQDVASTALHNILVPDVEVQEQANEKFRGGDFFSAKCLYSGSLEMLERCCLHLDKADEVWEGIKNNMALCDLKRQEWARAVDTTTEILQRNNKNTKALYRRGVARIGQSKLREAREDLEAVVELEPENADARHKLAEILKQLRANRTAEKEQADKMRGFLRGERIDDTVPITEDGSVRKLHGNENAPLLASWIKRSWLQEASGVAGVVTAHVVMKTPAGKELLNTRKPPGSLSSELGPQMAAQPKAADRPAEPARWVMDDQWRSVFQAWNSAGKTLQLYELGKFEVARQCMGPSVEAAIAKCFQDWLPDSPEQRDMYKDVPEDVKQTGLRRQAIQILGLPEEFCMQEEKEPQATLQMEMELLESSEYTDLDGDGRYLLRTIKEGKGAATVSGLSTVQAHFRIAKLLLNYALKDTRLGLANGPNGLVLRADRTKEPMEFIVGEEAAAGEGDFVPPCIGQCLKLPAGGVTEGTHFEVILRDGVPIREMEKDIHSAFSDGRYAGLPDTSGPVSIRIEVEKVARACEGPKDPAWRGLESFQAERQRAEALEALEEGHAEALVEAVLFFEGGYDLQWDDDTEATSKPLKSLELIGASGEVDRSPQDALLQQLSPEELGEFAAAHSACAALTSGEVSARHARCAVQACKLTSVPAHVEVRGRSTLAWRLSEEGKSEEALAILKEAQALDPQNTALRDQAALLIQKDTQTKSVTTLEALKSLKQDLSDSLEAGEARTDSTFCWCAEGLQMLLEELDSLPLTWEAASETKIGKEVGLCAKLSEPSAERVAELAKSIIARLWLDFPRERERAINQIPAPPVDVAKRNTHHQTFNLLGDQGGSWSIGDPRRLQTCGGGWRTLEEFQ</sequence>
<dbReference type="PROSITE" id="PS50005">
    <property type="entry name" value="TPR"/>
    <property type="match status" value="1"/>
</dbReference>
<dbReference type="InterPro" id="IPR011990">
    <property type="entry name" value="TPR-like_helical_dom_sf"/>
</dbReference>
<gene>
    <name evidence="3" type="ORF">SCF082_LOCUS39280</name>
</gene>
<evidence type="ECO:0000313" key="4">
    <source>
        <dbReference type="Proteomes" id="UP001642464"/>
    </source>
</evidence>
<evidence type="ECO:0000256" key="2">
    <source>
        <dbReference type="SAM" id="MobiDB-lite"/>
    </source>
</evidence>
<dbReference type="InterPro" id="IPR035441">
    <property type="entry name" value="TFIIS/LEDGF_dom_sf"/>
</dbReference>
<organism evidence="3 4">
    <name type="scientific">Durusdinium trenchii</name>
    <dbReference type="NCBI Taxonomy" id="1381693"/>
    <lineage>
        <taxon>Eukaryota</taxon>
        <taxon>Sar</taxon>
        <taxon>Alveolata</taxon>
        <taxon>Dinophyceae</taxon>
        <taxon>Suessiales</taxon>
        <taxon>Symbiodiniaceae</taxon>
        <taxon>Durusdinium</taxon>
    </lineage>
</organism>
<evidence type="ECO:0000256" key="1">
    <source>
        <dbReference type="PROSITE-ProRule" id="PRU00339"/>
    </source>
</evidence>
<keyword evidence="4" id="KW-1185">Reference proteome</keyword>
<comment type="caution">
    <text evidence="3">The sequence shown here is derived from an EMBL/GenBank/DDBJ whole genome shotgun (WGS) entry which is preliminary data.</text>
</comment>
<protein>
    <submittedName>
        <fullName evidence="3">Sperm-associated antigen 1 (HSD-3.8) (Infertility-related sperm protein Spag-1)</fullName>
    </submittedName>
</protein>
<dbReference type="Gene3D" id="1.20.930.10">
    <property type="entry name" value="Conserved domain common to transcription factors TFIIS, elongin A, CRSP70"/>
    <property type="match status" value="1"/>
</dbReference>
<keyword evidence="1" id="KW-0802">TPR repeat</keyword>
<dbReference type="InterPro" id="IPR050754">
    <property type="entry name" value="FKBP4/5/8-like"/>
</dbReference>
<feature type="repeat" description="TPR" evidence="1">
    <location>
        <begin position="339"/>
        <end position="372"/>
    </location>
</feature>